<feature type="binding site" evidence="4">
    <location>
        <position position="149"/>
    </location>
    <ligand>
        <name>ATP</name>
        <dbReference type="ChEBI" id="CHEBI:30616"/>
    </ligand>
</feature>
<feature type="domain" description="ATP-grasp" evidence="6">
    <location>
        <begin position="114"/>
        <end position="299"/>
    </location>
</feature>
<comment type="catalytic activity">
    <reaction evidence="4 5">
        <text>5-amino-1-(5-phospho-beta-D-ribosyl)imidazole + hydrogencarbonate + ATP = 5-carboxyamino-1-(5-phospho-D-ribosyl)imidazole + ADP + phosphate + 2 H(+)</text>
        <dbReference type="Rhea" id="RHEA:19317"/>
        <dbReference type="ChEBI" id="CHEBI:15378"/>
        <dbReference type="ChEBI" id="CHEBI:17544"/>
        <dbReference type="ChEBI" id="CHEBI:30616"/>
        <dbReference type="ChEBI" id="CHEBI:43474"/>
        <dbReference type="ChEBI" id="CHEBI:58730"/>
        <dbReference type="ChEBI" id="CHEBI:137981"/>
        <dbReference type="ChEBI" id="CHEBI:456216"/>
        <dbReference type="EC" id="6.3.4.18"/>
    </reaction>
</comment>
<sequence>MTDSHVLLPGSWLGMMGGGQLGRMFSVEASRLGYHVAVLDPGEVSPAGEVSALRIKKSYKDREALDQMASLCPAVSTEFENVPAASLAYLAEKGCRTAPLAEAVSISQDRNKEKAFIAAAGVPVAPHAPILSESDCQEAPAELFPGILKTARLGYDGKGQVVVDKKEQLLRAYLSLGKVECILEKKLALKTECSVIVCRGLDGETATFPVFENHHLHGILAETVLPARIPDETEALARADAIRIANAMKYVGVLCIEFFVLEDGSVIANETAPRPHNSGHITIEACMTSQFEQQVRTMAGLPLGSTSLKTPGIMLNILGDAWEKADGEPDWARVLAIPGVKLHLYGKAEPRHGRKMGHATCLGRTLDEALERAKKVARILQLPEPF</sequence>
<evidence type="ECO:0000313" key="7">
    <source>
        <dbReference type="EMBL" id="MCG5030369.1"/>
    </source>
</evidence>
<comment type="subunit">
    <text evidence="4 5">Homodimer.</text>
</comment>
<dbReference type="InterPro" id="IPR016185">
    <property type="entry name" value="PreATP-grasp_dom_sf"/>
</dbReference>
<feature type="binding site" evidence="4">
    <location>
        <begin position="269"/>
        <end position="270"/>
    </location>
    <ligand>
        <name>ATP</name>
        <dbReference type="ChEBI" id="CHEBI:30616"/>
    </ligand>
</feature>
<dbReference type="EC" id="6.3.4.18" evidence="4 5"/>
<dbReference type="NCBIfam" id="NF004679">
    <property type="entry name" value="PRK06019.1-5"/>
    <property type="match status" value="1"/>
</dbReference>
<comment type="caution">
    <text evidence="7">The sequence shown here is derived from an EMBL/GenBank/DDBJ whole genome shotgun (WGS) entry which is preliminary data.</text>
</comment>
<keyword evidence="1 4" id="KW-0547">Nucleotide-binding</keyword>
<dbReference type="Pfam" id="PF17769">
    <property type="entry name" value="PurK_C"/>
    <property type="match status" value="1"/>
</dbReference>
<feature type="binding site" evidence="4">
    <location>
        <begin position="154"/>
        <end position="160"/>
    </location>
    <ligand>
        <name>ATP</name>
        <dbReference type="ChEBI" id="CHEBI:30616"/>
    </ligand>
</feature>
<dbReference type="InterPro" id="IPR040686">
    <property type="entry name" value="PurK_C"/>
</dbReference>
<proteinExistence type="inferred from homology"/>
<dbReference type="NCBIfam" id="NF004677">
    <property type="entry name" value="PRK06019.1-3"/>
    <property type="match status" value="1"/>
</dbReference>
<dbReference type="SUPFAM" id="SSF51246">
    <property type="entry name" value="Rudiment single hybrid motif"/>
    <property type="match status" value="1"/>
</dbReference>
<evidence type="ECO:0000313" key="8">
    <source>
        <dbReference type="Proteomes" id="UP001297600"/>
    </source>
</evidence>
<dbReference type="PANTHER" id="PTHR11609:SF5">
    <property type="entry name" value="PHOSPHORIBOSYLAMINOIMIDAZOLE CARBOXYLASE"/>
    <property type="match status" value="1"/>
</dbReference>
<dbReference type="InterPro" id="IPR013815">
    <property type="entry name" value="ATP_grasp_subdomain_1"/>
</dbReference>
<feature type="binding site" evidence="4">
    <location>
        <position position="192"/>
    </location>
    <ligand>
        <name>ATP</name>
        <dbReference type="ChEBI" id="CHEBI:30616"/>
    </ligand>
</feature>
<feature type="binding site" evidence="4">
    <location>
        <position position="215"/>
    </location>
    <ligand>
        <name>ATP</name>
        <dbReference type="ChEBI" id="CHEBI:30616"/>
    </ligand>
</feature>
<dbReference type="Pfam" id="PF02222">
    <property type="entry name" value="ATP-grasp"/>
    <property type="match status" value="1"/>
</dbReference>
<dbReference type="SUPFAM" id="SSF56059">
    <property type="entry name" value="Glutathione synthetase ATP-binding domain-like"/>
    <property type="match status" value="1"/>
</dbReference>
<comment type="function">
    <text evidence="4">Catalyzes the ATP-dependent conversion of 5-aminoimidazole ribonucleotide (AIR) and HCO(3)(-) to N5-carboxyaminoimidazole ribonucleotide (N5-CAIR).</text>
</comment>
<comment type="function">
    <text evidence="5">Catalyzes the ATP-dependent conversion of 5-aminoimidazole ribonucleotide (AIR) and HCO(3)- to N5-carboxyaminoimidazole ribonucleotide (N5-CAIR).</text>
</comment>
<dbReference type="InterPro" id="IPR054350">
    <property type="entry name" value="PurT/PurK_preATP-grasp"/>
</dbReference>
<dbReference type="InterPro" id="IPR011761">
    <property type="entry name" value="ATP-grasp"/>
</dbReference>
<evidence type="ECO:0000256" key="4">
    <source>
        <dbReference type="HAMAP-Rule" id="MF_01928"/>
    </source>
</evidence>
<reference evidence="7 8" key="1">
    <citation type="submission" date="2022-02" db="EMBL/GenBank/DDBJ databases">
        <title>Mesosutterella porci, a novel member of the family Sutterellaceae from pig feces.</title>
        <authorList>
            <person name="Wylensek D."/>
            <person name="Clavel T."/>
        </authorList>
    </citation>
    <scope>NUCLEOTIDE SEQUENCE [LARGE SCALE GENOMIC DNA]</scope>
    <source>
        <strain evidence="8">oilRF-744-wt-GAM-9</strain>
    </source>
</reference>
<keyword evidence="2 4" id="KW-0658">Purine biosynthesis</keyword>
<dbReference type="Gene3D" id="3.30.1490.20">
    <property type="entry name" value="ATP-grasp fold, A domain"/>
    <property type="match status" value="1"/>
</dbReference>
<dbReference type="InterPro" id="IPR005875">
    <property type="entry name" value="PurK"/>
</dbReference>
<comment type="pathway">
    <text evidence="4 5">Purine metabolism; IMP biosynthesis via de novo pathway; 5-amino-1-(5-phospho-D-ribosyl)imidazole-4-carboxylate from 5-amino-1-(5-phospho-D-ribosyl)imidazole (N5-CAIR route): step 1/2.</text>
</comment>
<evidence type="ECO:0000259" key="6">
    <source>
        <dbReference type="PROSITE" id="PS50975"/>
    </source>
</evidence>
<keyword evidence="8" id="KW-1185">Reference proteome</keyword>
<gene>
    <name evidence="4 5" type="primary">purK</name>
    <name evidence="7" type="ORF">MAF45_02735</name>
</gene>
<keyword evidence="3 4" id="KW-0067">ATP-binding</keyword>
<dbReference type="EMBL" id="JAKNCT010000002">
    <property type="protein sequence ID" value="MCG5030369.1"/>
    <property type="molecule type" value="Genomic_DNA"/>
</dbReference>
<dbReference type="HAMAP" id="MF_01928">
    <property type="entry name" value="PurK"/>
    <property type="match status" value="1"/>
</dbReference>
<accession>A0ABS9MP29</accession>
<dbReference type="Gene3D" id="3.40.50.20">
    <property type="match status" value="1"/>
</dbReference>
<evidence type="ECO:0000256" key="1">
    <source>
        <dbReference type="ARBA" id="ARBA00022741"/>
    </source>
</evidence>
<dbReference type="GO" id="GO:0034028">
    <property type="term" value="F:5-(carboxyamino)imidazole ribonucleotide synthase activity"/>
    <property type="evidence" value="ECO:0007669"/>
    <property type="project" value="UniProtKB-EC"/>
</dbReference>
<protein>
    <recommendedName>
        <fullName evidence="4 5">N5-carboxyaminoimidazole ribonucleotide synthase</fullName>
        <shortName evidence="4 5">N5-CAIR synthase</shortName>
        <ecNumber evidence="4 5">6.3.4.18</ecNumber>
    </recommendedName>
    <alternativeName>
        <fullName evidence="4 5">5-(carboxyamino)imidazole ribonucleotide synthetase</fullName>
    </alternativeName>
</protein>
<dbReference type="Gene3D" id="3.30.470.20">
    <property type="entry name" value="ATP-grasp fold, B domain"/>
    <property type="match status" value="1"/>
</dbReference>
<comment type="similarity">
    <text evidence="4 5">Belongs to the PurK/PurT family.</text>
</comment>
<dbReference type="NCBIfam" id="NF004676">
    <property type="entry name" value="PRK06019.1-2"/>
    <property type="match status" value="1"/>
</dbReference>
<feature type="binding site" evidence="4">
    <location>
        <begin position="184"/>
        <end position="187"/>
    </location>
    <ligand>
        <name>ATP</name>
        <dbReference type="ChEBI" id="CHEBI:30616"/>
    </ligand>
</feature>
<evidence type="ECO:0000256" key="3">
    <source>
        <dbReference type="ARBA" id="ARBA00022840"/>
    </source>
</evidence>
<feature type="binding site" evidence="4">
    <location>
        <position position="110"/>
    </location>
    <ligand>
        <name>ATP</name>
        <dbReference type="ChEBI" id="CHEBI:30616"/>
    </ligand>
</feature>
<dbReference type="RefSeq" id="WP_237978018.1">
    <property type="nucleotide sequence ID" value="NZ_JAKNCT010000002.1"/>
</dbReference>
<dbReference type="InterPro" id="IPR011054">
    <property type="entry name" value="Rudment_hybrid_motif"/>
</dbReference>
<evidence type="ECO:0000256" key="2">
    <source>
        <dbReference type="ARBA" id="ARBA00022755"/>
    </source>
</evidence>
<dbReference type="PROSITE" id="PS50975">
    <property type="entry name" value="ATP_GRASP"/>
    <property type="match status" value="1"/>
</dbReference>
<dbReference type="NCBIfam" id="TIGR01161">
    <property type="entry name" value="purK"/>
    <property type="match status" value="1"/>
</dbReference>
<dbReference type="Pfam" id="PF22660">
    <property type="entry name" value="RS_preATP-grasp-like"/>
    <property type="match status" value="1"/>
</dbReference>
<evidence type="ECO:0000256" key="5">
    <source>
        <dbReference type="RuleBase" id="RU361200"/>
    </source>
</evidence>
<dbReference type="SUPFAM" id="SSF52440">
    <property type="entry name" value="PreATP-grasp domain"/>
    <property type="match status" value="1"/>
</dbReference>
<dbReference type="Proteomes" id="UP001297600">
    <property type="component" value="Unassembled WGS sequence"/>
</dbReference>
<dbReference type="PANTHER" id="PTHR11609">
    <property type="entry name" value="PURINE BIOSYNTHESIS PROTEIN 6/7, PUR6/7"/>
    <property type="match status" value="1"/>
</dbReference>
<keyword evidence="4 5" id="KW-0436">Ligase</keyword>
<dbReference type="InterPro" id="IPR003135">
    <property type="entry name" value="ATP-grasp_carboxylate-amine"/>
</dbReference>
<organism evidence="7 8">
    <name type="scientific">Mesosutterella porci</name>
    <dbReference type="NCBI Taxonomy" id="2915351"/>
    <lineage>
        <taxon>Bacteria</taxon>
        <taxon>Pseudomonadati</taxon>
        <taxon>Pseudomonadota</taxon>
        <taxon>Betaproteobacteria</taxon>
        <taxon>Burkholderiales</taxon>
        <taxon>Sutterellaceae</taxon>
        <taxon>Mesosutterella</taxon>
    </lineage>
</organism>
<name>A0ABS9MP29_9BURK</name>